<dbReference type="Pfam" id="PF01966">
    <property type="entry name" value="HD"/>
    <property type="match status" value="1"/>
</dbReference>
<dbReference type="PANTHER" id="PTHR35569">
    <property type="entry name" value="CYANAMIDE HYDRATASE DDI2-RELATED"/>
    <property type="match status" value="1"/>
</dbReference>
<accession>A0A9W6NJT9</accession>
<evidence type="ECO:0000313" key="3">
    <source>
        <dbReference type="Proteomes" id="UP001143480"/>
    </source>
</evidence>
<dbReference type="Gene3D" id="1.10.3210.10">
    <property type="entry name" value="Hypothetical protein af1432"/>
    <property type="match status" value="1"/>
</dbReference>
<dbReference type="InterPro" id="IPR006674">
    <property type="entry name" value="HD_domain"/>
</dbReference>
<dbReference type="PANTHER" id="PTHR35569:SF1">
    <property type="entry name" value="CYANAMIDE HYDRATASE DDI2-RELATED"/>
    <property type="match status" value="1"/>
</dbReference>
<reference evidence="2" key="1">
    <citation type="journal article" date="2014" name="Int. J. Syst. Evol. Microbiol.">
        <title>Complete genome sequence of Corynebacterium casei LMG S-19264T (=DSM 44701T), isolated from a smear-ripened cheese.</title>
        <authorList>
            <consortium name="US DOE Joint Genome Institute (JGI-PGF)"/>
            <person name="Walter F."/>
            <person name="Albersmeier A."/>
            <person name="Kalinowski J."/>
            <person name="Ruckert C."/>
        </authorList>
    </citation>
    <scope>NUCLEOTIDE SEQUENCE</scope>
    <source>
        <strain evidence="2">VKM Ac-1321</strain>
    </source>
</reference>
<organism evidence="2 3">
    <name type="scientific">Dactylosporangium matsuzakiense</name>
    <dbReference type="NCBI Taxonomy" id="53360"/>
    <lineage>
        <taxon>Bacteria</taxon>
        <taxon>Bacillati</taxon>
        <taxon>Actinomycetota</taxon>
        <taxon>Actinomycetes</taxon>
        <taxon>Micromonosporales</taxon>
        <taxon>Micromonosporaceae</taxon>
        <taxon>Dactylosporangium</taxon>
    </lineage>
</organism>
<dbReference type="AlphaFoldDB" id="A0A9W6NJT9"/>
<protein>
    <recommendedName>
        <fullName evidence="1">HD domain-containing protein</fullName>
    </recommendedName>
</protein>
<feature type="domain" description="HD" evidence="1">
    <location>
        <begin position="29"/>
        <end position="118"/>
    </location>
</feature>
<keyword evidence="3" id="KW-1185">Reference proteome</keyword>
<evidence type="ECO:0000259" key="1">
    <source>
        <dbReference type="Pfam" id="PF01966"/>
    </source>
</evidence>
<name>A0A9W6NJT9_9ACTN</name>
<comment type="caution">
    <text evidence="2">The sequence shown here is derived from an EMBL/GenBank/DDBJ whole genome shotgun (WGS) entry which is preliminary data.</text>
</comment>
<evidence type="ECO:0000313" key="2">
    <source>
        <dbReference type="EMBL" id="GLK99367.1"/>
    </source>
</evidence>
<proteinExistence type="predicted"/>
<dbReference type="EMBL" id="BSFP01000003">
    <property type="protein sequence ID" value="GLK99367.1"/>
    <property type="molecule type" value="Genomic_DNA"/>
</dbReference>
<sequence length="200" mass="21513">MTDVLVLPSGLLPDAILSITRTSESPPIAEHSIRSFLYARIRAAHEGTVADAQYREDLLFAACVLHDLGLGSLAQGRTRFEVEGADLAAALLTEHAVPAADVDQVWEAIALHSSHGIADRRGLLTYLTYTGVFMDAGRFTDGLDDGLLRQVRVAYPRPAGDRSVRDAIADHAARSEAAAPPYSIGAELLRQRRAEANTAN</sequence>
<reference evidence="2" key="2">
    <citation type="submission" date="2023-01" db="EMBL/GenBank/DDBJ databases">
        <authorList>
            <person name="Sun Q."/>
            <person name="Evtushenko L."/>
        </authorList>
    </citation>
    <scope>NUCLEOTIDE SEQUENCE</scope>
    <source>
        <strain evidence="2">VKM Ac-1321</strain>
    </source>
</reference>
<dbReference type="SUPFAM" id="SSF109604">
    <property type="entry name" value="HD-domain/PDEase-like"/>
    <property type="match status" value="1"/>
</dbReference>
<dbReference type="RefSeq" id="WP_271189019.1">
    <property type="nucleotide sequence ID" value="NZ_BSFP01000003.1"/>
</dbReference>
<gene>
    <name evidence="2" type="ORF">GCM10017581_011080</name>
</gene>
<dbReference type="Proteomes" id="UP001143480">
    <property type="component" value="Unassembled WGS sequence"/>
</dbReference>